<evidence type="ECO:0008006" key="4">
    <source>
        <dbReference type="Google" id="ProtNLM"/>
    </source>
</evidence>
<dbReference type="AlphaFoldDB" id="A0A9X4LFB3"/>
<protein>
    <recommendedName>
        <fullName evidence="4">Tyr recombinase domain-containing protein</fullName>
    </recommendedName>
</protein>
<gene>
    <name evidence="2" type="ORF">EXJ73_08090</name>
</gene>
<reference evidence="2" key="1">
    <citation type="submission" date="2019-02" db="EMBL/GenBank/DDBJ databases">
        <title>Draft genome of the type strain Pelomonas aquatica CCUG 52575T.</title>
        <authorList>
            <person name="Gomila M."/>
            <person name="Lalucat J."/>
        </authorList>
    </citation>
    <scope>NUCLEOTIDE SEQUENCE</scope>
    <source>
        <strain evidence="2">CCUG 52575</strain>
    </source>
</reference>
<dbReference type="RefSeq" id="WP_268148829.1">
    <property type="nucleotide sequence ID" value="NZ_JAPPUW010000005.1"/>
</dbReference>
<dbReference type="Proteomes" id="UP001152766">
    <property type="component" value="Unassembled WGS sequence"/>
</dbReference>
<name>A0A9X4LFB3_9BURK</name>
<feature type="region of interest" description="Disordered" evidence="1">
    <location>
        <begin position="70"/>
        <end position="90"/>
    </location>
</feature>
<sequence length="124" mass="13624">MAMLNSSLSATEDASLVVKIEKALNFTVEVRRLAASLWPNHRHAVTPYCFRHQWAADAKRAGTADAVSRGLGHLSNKTQRRYGTASQAGHGRVLRPVEVEAERAIRRAALRIPAIRPDEAELTG</sequence>
<dbReference type="EMBL" id="SGUG01000009">
    <property type="protein sequence ID" value="MDG0862430.1"/>
    <property type="molecule type" value="Genomic_DNA"/>
</dbReference>
<evidence type="ECO:0000313" key="3">
    <source>
        <dbReference type="Proteomes" id="UP001152766"/>
    </source>
</evidence>
<evidence type="ECO:0000313" key="2">
    <source>
        <dbReference type="EMBL" id="MDG0862430.1"/>
    </source>
</evidence>
<accession>A0A9X4LFB3</accession>
<keyword evidence="3" id="KW-1185">Reference proteome</keyword>
<organism evidence="2 3">
    <name type="scientific">Pelomonas aquatica</name>
    <dbReference type="NCBI Taxonomy" id="431058"/>
    <lineage>
        <taxon>Bacteria</taxon>
        <taxon>Pseudomonadati</taxon>
        <taxon>Pseudomonadota</taxon>
        <taxon>Betaproteobacteria</taxon>
        <taxon>Burkholderiales</taxon>
        <taxon>Sphaerotilaceae</taxon>
        <taxon>Roseateles</taxon>
    </lineage>
</organism>
<proteinExistence type="predicted"/>
<comment type="caution">
    <text evidence="2">The sequence shown here is derived from an EMBL/GenBank/DDBJ whole genome shotgun (WGS) entry which is preliminary data.</text>
</comment>
<evidence type="ECO:0000256" key="1">
    <source>
        <dbReference type="SAM" id="MobiDB-lite"/>
    </source>
</evidence>